<name>A0A8J6DLN3_GALPY</name>
<comment type="similarity">
    <text evidence="2">Belongs to the DAN family.</text>
</comment>
<feature type="non-terminal residue" evidence="10">
    <location>
        <position position="206"/>
    </location>
</feature>
<dbReference type="AlphaFoldDB" id="A0A8J6DLN3"/>
<dbReference type="Proteomes" id="UP000700334">
    <property type="component" value="Unassembled WGS sequence"/>
</dbReference>
<sequence length="206" mass="22728">IPPTRQQGRLLRTLSPVTDRQIDRQMLLSQLTPLLSLFSGTWLPTGLGRPGPWDSPLQPWAVANQTSPAPISALSSWQVFLSLQKSARWEARRLQDGQEVAAPMSLPLDPEEMTQEMCKAVPFTQVLSRPGCTAIRLRNRLCFGHCSSIYVPGSGPVPLVLCGSCVPTHQRRAPVVLWCWAGGRASHRRVKTTTMLVEGCHCNLKA</sequence>
<feature type="domain" description="DAN" evidence="9">
    <location>
        <begin position="103"/>
        <end position="203"/>
    </location>
</feature>
<proteinExistence type="inferred from homology"/>
<comment type="caution">
    <text evidence="10">The sequence shown here is derived from an EMBL/GenBank/DDBJ whole genome shotgun (WGS) entry which is preliminary data.</text>
</comment>
<keyword evidence="4" id="KW-0732">Signal</keyword>
<evidence type="ECO:0000256" key="4">
    <source>
        <dbReference type="ARBA" id="ARBA00022729"/>
    </source>
</evidence>
<dbReference type="PANTHER" id="PTHR15273">
    <property type="entry name" value="DAN DOMAIN FAMILY MEMBER 5"/>
    <property type="match status" value="1"/>
</dbReference>
<evidence type="ECO:0000259" key="9">
    <source>
        <dbReference type="Pfam" id="PF03045"/>
    </source>
</evidence>
<evidence type="ECO:0000256" key="1">
    <source>
        <dbReference type="ARBA" id="ARBA00004613"/>
    </source>
</evidence>
<evidence type="ECO:0000256" key="7">
    <source>
        <dbReference type="ARBA" id="ARBA00073705"/>
    </source>
</evidence>
<dbReference type="InterPro" id="IPR016860">
    <property type="entry name" value="Cerberus"/>
</dbReference>
<evidence type="ECO:0000313" key="10">
    <source>
        <dbReference type="EMBL" id="KAG8512721.1"/>
    </source>
</evidence>
<protein>
    <recommendedName>
        <fullName evidence="7">DAN domain family member 5</fullName>
    </recommendedName>
    <alternativeName>
        <fullName evidence="8">Cerberus-like protein 2</fullName>
    </alternativeName>
</protein>
<keyword evidence="11" id="KW-1185">Reference proteome</keyword>
<dbReference type="InterPro" id="IPR004133">
    <property type="entry name" value="DAN_dom"/>
</dbReference>
<dbReference type="PIRSF" id="PIRSF027807">
    <property type="entry name" value="Cerberus"/>
    <property type="match status" value="1"/>
</dbReference>
<dbReference type="GO" id="GO:0005576">
    <property type="term" value="C:extracellular region"/>
    <property type="evidence" value="ECO:0007669"/>
    <property type="project" value="UniProtKB-SubCell"/>
</dbReference>
<gene>
    <name evidence="10" type="ORF">J0S82_004795</name>
</gene>
<dbReference type="EMBL" id="JAGFMF010011788">
    <property type="protein sequence ID" value="KAG8512721.1"/>
    <property type="molecule type" value="Genomic_DNA"/>
</dbReference>
<evidence type="ECO:0000256" key="2">
    <source>
        <dbReference type="ARBA" id="ARBA00007872"/>
    </source>
</evidence>
<dbReference type="Pfam" id="PF03045">
    <property type="entry name" value="DAN"/>
    <property type="match status" value="1"/>
</dbReference>
<evidence type="ECO:0000313" key="11">
    <source>
        <dbReference type="Proteomes" id="UP000700334"/>
    </source>
</evidence>
<keyword evidence="6" id="KW-0325">Glycoprotein</keyword>
<dbReference type="FunFam" id="2.10.90.10:FF:000045">
    <property type="entry name" value="DAN domain BMP antagonist family member 5"/>
    <property type="match status" value="1"/>
</dbReference>
<keyword evidence="5" id="KW-1015">Disulfide bond</keyword>
<comment type="subcellular location">
    <subcellularLocation>
        <location evidence="1">Secreted</location>
    </subcellularLocation>
</comment>
<reference evidence="10" key="1">
    <citation type="journal article" date="2021" name="Evol. Appl.">
        <title>The genome of the Pyrenean desman and the effects of bottlenecks and inbreeding on the genomic landscape of an endangered species.</title>
        <authorList>
            <person name="Escoda L."/>
            <person name="Castresana J."/>
        </authorList>
    </citation>
    <scope>NUCLEOTIDE SEQUENCE</scope>
    <source>
        <strain evidence="10">IBE-C5619</strain>
    </source>
</reference>
<evidence type="ECO:0000256" key="8">
    <source>
        <dbReference type="ARBA" id="ARBA00077866"/>
    </source>
</evidence>
<keyword evidence="3" id="KW-0964">Secreted</keyword>
<evidence type="ECO:0000256" key="5">
    <source>
        <dbReference type="ARBA" id="ARBA00023157"/>
    </source>
</evidence>
<dbReference type="InterPro" id="IPR029034">
    <property type="entry name" value="Cystine-knot_cytokine"/>
</dbReference>
<dbReference type="OrthoDB" id="10061784at2759"/>
<dbReference type="Gene3D" id="2.10.90.10">
    <property type="entry name" value="Cystine-knot cytokines"/>
    <property type="match status" value="1"/>
</dbReference>
<organism evidence="10 11">
    <name type="scientific">Galemys pyrenaicus</name>
    <name type="common">Iberian desman</name>
    <name type="synonym">Pyrenean desman</name>
    <dbReference type="NCBI Taxonomy" id="202257"/>
    <lineage>
        <taxon>Eukaryota</taxon>
        <taxon>Metazoa</taxon>
        <taxon>Chordata</taxon>
        <taxon>Craniata</taxon>
        <taxon>Vertebrata</taxon>
        <taxon>Euteleostomi</taxon>
        <taxon>Mammalia</taxon>
        <taxon>Eutheria</taxon>
        <taxon>Laurasiatheria</taxon>
        <taxon>Eulipotyphla</taxon>
        <taxon>Talpidae</taxon>
        <taxon>Galemys</taxon>
    </lineage>
</organism>
<evidence type="ECO:0000256" key="3">
    <source>
        <dbReference type="ARBA" id="ARBA00022525"/>
    </source>
</evidence>
<evidence type="ECO:0000256" key="6">
    <source>
        <dbReference type="ARBA" id="ARBA00023180"/>
    </source>
</evidence>
<accession>A0A8J6DLN3</accession>
<dbReference type="PANTHER" id="PTHR15273:SF5">
    <property type="entry name" value="DAN DOMAIN FAMILY MEMBER 5"/>
    <property type="match status" value="1"/>
</dbReference>
<dbReference type="GO" id="GO:0009966">
    <property type="term" value="P:regulation of signal transduction"/>
    <property type="evidence" value="ECO:0007669"/>
    <property type="project" value="UniProtKB-ARBA"/>
</dbReference>